<sequence length="113" mass="13135">MKHYIKTTLFALVTGLSATVAMAAPERAHYSHQDQNQSHYQHQAKVNRHVSSHVNWKTGDKVPAQYYSHANQVDHKRYKNLSKPTRNQQWVKVNGDYVLINTRSHQVIKVVHH</sequence>
<proteinExistence type="predicted"/>
<gene>
    <name evidence="2" type="ORF">FHY67_13025</name>
</gene>
<accession>A0A8H2K333</accession>
<dbReference type="Proteomes" id="UP000314285">
    <property type="component" value="Unassembled WGS sequence"/>
</dbReference>
<keyword evidence="1" id="KW-0732">Signal</keyword>
<dbReference type="EMBL" id="VFBM01000013">
    <property type="protein sequence ID" value="TNX86323.1"/>
    <property type="molecule type" value="Genomic_DNA"/>
</dbReference>
<dbReference type="InterPro" id="IPR024572">
    <property type="entry name" value="RcnB"/>
</dbReference>
<comment type="caution">
    <text evidence="2">The sequence shown here is derived from an EMBL/GenBank/DDBJ whole genome shotgun (WGS) entry which is preliminary data.</text>
</comment>
<evidence type="ECO:0000313" key="3">
    <source>
        <dbReference type="Proteomes" id="UP000314285"/>
    </source>
</evidence>
<feature type="chain" id="PRO_5034677895" evidence="1">
    <location>
        <begin position="24"/>
        <end position="113"/>
    </location>
</feature>
<name>A0A8H2K333_ACIRA</name>
<dbReference type="RefSeq" id="WP_034675564.1">
    <property type="nucleotide sequence ID" value="NZ_CP027365.1"/>
</dbReference>
<protein>
    <submittedName>
        <fullName evidence="2">RcnB family protein</fullName>
    </submittedName>
</protein>
<evidence type="ECO:0000313" key="2">
    <source>
        <dbReference type="EMBL" id="TNX86323.1"/>
    </source>
</evidence>
<evidence type="ECO:0000256" key="1">
    <source>
        <dbReference type="SAM" id="SignalP"/>
    </source>
</evidence>
<dbReference type="Pfam" id="PF11776">
    <property type="entry name" value="RcnB"/>
    <property type="match status" value="1"/>
</dbReference>
<feature type="signal peptide" evidence="1">
    <location>
        <begin position="1"/>
        <end position="23"/>
    </location>
</feature>
<dbReference type="AlphaFoldDB" id="A0A8H2K333"/>
<organism evidence="2 3">
    <name type="scientific">Acinetobacter radioresistens</name>
    <dbReference type="NCBI Taxonomy" id="40216"/>
    <lineage>
        <taxon>Bacteria</taxon>
        <taxon>Pseudomonadati</taxon>
        <taxon>Pseudomonadota</taxon>
        <taxon>Gammaproteobacteria</taxon>
        <taxon>Moraxellales</taxon>
        <taxon>Moraxellaceae</taxon>
        <taxon>Acinetobacter</taxon>
    </lineage>
</organism>
<reference evidence="2 3" key="1">
    <citation type="submission" date="2019-06" db="EMBL/GenBank/DDBJ databases">
        <title>Genome of Acinetobacter radioresistens APH1, a phenol degrading strain.</title>
        <authorList>
            <person name="Liu Y."/>
        </authorList>
    </citation>
    <scope>NUCLEOTIDE SEQUENCE [LARGE SCALE GENOMIC DNA]</scope>
    <source>
        <strain evidence="2 3">APH1</strain>
    </source>
</reference>
<dbReference type="Gene3D" id="3.10.450.160">
    <property type="entry name" value="inner membrane protein cigr"/>
    <property type="match status" value="1"/>
</dbReference>